<protein>
    <submittedName>
        <fullName evidence="1">Uncharacterized protein</fullName>
    </submittedName>
</protein>
<dbReference type="AlphaFoldDB" id="A0A7W7YJD9"/>
<dbReference type="Proteomes" id="UP000534294">
    <property type="component" value="Unassembled WGS sequence"/>
</dbReference>
<reference evidence="1 2" key="1">
    <citation type="submission" date="2020-08" db="EMBL/GenBank/DDBJ databases">
        <title>Genomic Encyclopedia of Type Strains, Phase IV (KMG-IV): sequencing the most valuable type-strain genomes for metagenomic binning, comparative biology and taxonomic classification.</title>
        <authorList>
            <person name="Goeker M."/>
        </authorList>
    </citation>
    <scope>NUCLEOTIDE SEQUENCE [LARGE SCALE GENOMIC DNA]</scope>
    <source>
        <strain evidence="1 2">DSM 12251</strain>
    </source>
</reference>
<dbReference type="InterPro" id="IPR036086">
    <property type="entry name" value="ParB/Sulfiredoxin_sf"/>
</dbReference>
<name>A0A7W7YJD9_9BACT</name>
<comment type="caution">
    <text evidence="1">The sequence shown here is derived from an EMBL/GenBank/DDBJ whole genome shotgun (WGS) entry which is preliminary data.</text>
</comment>
<proteinExistence type="predicted"/>
<organism evidence="1 2">
    <name type="scientific">Prosthecobacter dejongeii</name>
    <dbReference type="NCBI Taxonomy" id="48465"/>
    <lineage>
        <taxon>Bacteria</taxon>
        <taxon>Pseudomonadati</taxon>
        <taxon>Verrucomicrobiota</taxon>
        <taxon>Verrucomicrobiia</taxon>
        <taxon>Verrucomicrobiales</taxon>
        <taxon>Verrucomicrobiaceae</taxon>
        <taxon>Prosthecobacter</taxon>
    </lineage>
</organism>
<evidence type="ECO:0000313" key="1">
    <source>
        <dbReference type="EMBL" id="MBB5037122.1"/>
    </source>
</evidence>
<evidence type="ECO:0000313" key="2">
    <source>
        <dbReference type="Proteomes" id="UP000534294"/>
    </source>
</evidence>
<dbReference type="EMBL" id="JACHIF010000002">
    <property type="protein sequence ID" value="MBB5037122.1"/>
    <property type="molecule type" value="Genomic_DNA"/>
</dbReference>
<dbReference type="SUPFAM" id="SSF110849">
    <property type="entry name" value="ParB/Sulfiredoxin"/>
    <property type="match status" value="1"/>
</dbReference>
<gene>
    <name evidence="1" type="ORF">HNQ64_001364</name>
</gene>
<accession>A0A7W7YJD9</accession>
<dbReference type="RefSeq" id="WP_184206696.1">
    <property type="nucleotide sequence ID" value="NZ_JACHIF010000002.1"/>
</dbReference>
<keyword evidence="2" id="KW-1185">Reference proteome</keyword>
<sequence>MTTHIVRHTLISLDPRLASVPMMSDVAARFLGASKAEHKKAGQEMADEQDALWQSLDREGILEPIKAYREGRKWIMADGRHRLEWATARNIPKIPLIEISKSQASTIIEATVVGRRHWTKGQRAYLAILVHPEVTEGTAGRPQKVHSVKISMEELAKRVGVSIGLIHQAAELYRAFYAPGSKPDSVEAIEAASLKEQYEMSIWAGNGLGAVLAGIEGGKATSGQTKPPSGFHGLDKPLGTFSRFSALYTTWTPEERNKAQQLMTVKFKDMSPDFRLAVSEALAAAEV</sequence>